<proteinExistence type="predicted"/>
<dbReference type="Gene3D" id="3.40.33.10">
    <property type="entry name" value="CAP"/>
    <property type="match status" value="1"/>
</dbReference>
<dbReference type="Pfam" id="PF00188">
    <property type="entry name" value="CAP"/>
    <property type="match status" value="1"/>
</dbReference>
<name>A0A0G0ST75_9BACT</name>
<evidence type="ECO:0000313" key="3">
    <source>
        <dbReference type="EMBL" id="KKR28772.1"/>
    </source>
</evidence>
<evidence type="ECO:0000256" key="1">
    <source>
        <dbReference type="SAM" id="Phobius"/>
    </source>
</evidence>
<keyword evidence="1" id="KW-0812">Transmembrane</keyword>
<accession>A0A0G0ST75</accession>
<dbReference type="AlphaFoldDB" id="A0A0G0ST75"/>
<reference evidence="3 4" key="1">
    <citation type="journal article" date="2015" name="Nature">
        <title>rRNA introns, odd ribosomes, and small enigmatic genomes across a large radiation of phyla.</title>
        <authorList>
            <person name="Brown C.T."/>
            <person name="Hug L.A."/>
            <person name="Thomas B.C."/>
            <person name="Sharon I."/>
            <person name="Castelle C.J."/>
            <person name="Singh A."/>
            <person name="Wilkins M.J."/>
            <person name="Williams K.H."/>
            <person name="Banfield J.F."/>
        </authorList>
    </citation>
    <scope>NUCLEOTIDE SEQUENCE [LARGE SCALE GENOMIC DNA]</scope>
</reference>
<keyword evidence="1" id="KW-0472">Membrane</keyword>
<dbReference type="PANTHER" id="PTHR31157">
    <property type="entry name" value="SCP DOMAIN-CONTAINING PROTEIN"/>
    <property type="match status" value="1"/>
</dbReference>
<gene>
    <name evidence="3" type="ORF">UT61_C0042G0007</name>
</gene>
<feature type="transmembrane region" description="Helical" evidence="1">
    <location>
        <begin position="23"/>
        <end position="41"/>
    </location>
</feature>
<protein>
    <recommendedName>
        <fullName evidence="2">SCP domain-containing protein</fullName>
    </recommendedName>
</protein>
<dbReference type="SUPFAM" id="SSF55797">
    <property type="entry name" value="PR-1-like"/>
    <property type="match status" value="1"/>
</dbReference>
<feature type="transmembrane region" description="Helical" evidence="1">
    <location>
        <begin position="298"/>
        <end position="315"/>
    </location>
</feature>
<dbReference type="EMBL" id="LBXL01000042">
    <property type="protein sequence ID" value="KKR28772.1"/>
    <property type="molecule type" value="Genomic_DNA"/>
</dbReference>
<evidence type="ECO:0000259" key="2">
    <source>
        <dbReference type="Pfam" id="PF00188"/>
    </source>
</evidence>
<dbReference type="InterPro" id="IPR035940">
    <property type="entry name" value="CAP_sf"/>
</dbReference>
<dbReference type="PANTHER" id="PTHR31157:SF1">
    <property type="entry name" value="SCP DOMAIN-CONTAINING PROTEIN"/>
    <property type="match status" value="1"/>
</dbReference>
<keyword evidence="1" id="KW-1133">Transmembrane helix</keyword>
<feature type="transmembrane region" description="Helical" evidence="1">
    <location>
        <begin position="266"/>
        <end position="286"/>
    </location>
</feature>
<dbReference type="Proteomes" id="UP000034793">
    <property type="component" value="Unassembled WGS sequence"/>
</dbReference>
<comment type="caution">
    <text evidence="3">The sequence shown here is derived from an EMBL/GenBank/DDBJ whole genome shotgun (WGS) entry which is preliminary data.</text>
</comment>
<organism evidence="3 4">
    <name type="scientific">Candidatus Woesebacteria bacterium GW2011_GWA1_39_8</name>
    <dbReference type="NCBI Taxonomy" id="1618552"/>
    <lineage>
        <taxon>Bacteria</taxon>
        <taxon>Candidatus Woeseibacteriota</taxon>
    </lineage>
</organism>
<evidence type="ECO:0000313" key="4">
    <source>
        <dbReference type="Proteomes" id="UP000034793"/>
    </source>
</evidence>
<dbReference type="CDD" id="cd05379">
    <property type="entry name" value="CAP_bacterial"/>
    <property type="match status" value="1"/>
</dbReference>
<sequence length="321" mass="34907">MEFVTALTHYFYPQSSNSHKAKLLHSSTLFVIIFLLVFYQFSLQFMPSAGVNILGYASSISTDDIVKLTNQKRHENGLSTLSYNQQLTEAAKAKGVYMLEHQFWAHVAPDGTEPWKFFLDAGYKYKYAGENLARDFSSAGSAIDAWMTSPSHKENMLSARYTDIGVAVVEGDLNGVDTTIIVQLFGKPLAGTATPELPLAEARTEVQITPTAFVQPTIAPTQVPPQVIAQVSPLPSPSEVVNSAQTVPVAGQSARLMFSPFTTTRVVSITTVVLLIGVMLIDGFVTSRRKYARIGGRTFAHLAFLGMILAIALVAKAGEIL</sequence>
<dbReference type="InterPro" id="IPR014044">
    <property type="entry name" value="CAP_dom"/>
</dbReference>
<feature type="domain" description="SCP" evidence="2">
    <location>
        <begin position="67"/>
        <end position="184"/>
    </location>
</feature>